<protein>
    <submittedName>
        <fullName evidence="3">Phosphoesterase</fullName>
    </submittedName>
</protein>
<feature type="domain" description="DDH" evidence="1">
    <location>
        <begin position="6"/>
        <end position="122"/>
    </location>
</feature>
<accession>A0A7J3SKH4</accession>
<dbReference type="PANTHER" id="PTHR42146:SF1">
    <property type="entry name" value="OLIGORIBONUCLEASE NRNB"/>
    <property type="match status" value="1"/>
</dbReference>
<dbReference type="InterPro" id="IPR001667">
    <property type="entry name" value="DDH_dom"/>
</dbReference>
<dbReference type="Gene3D" id="3.10.310.30">
    <property type="match status" value="1"/>
</dbReference>
<evidence type="ECO:0000259" key="1">
    <source>
        <dbReference type="Pfam" id="PF01368"/>
    </source>
</evidence>
<dbReference type="SUPFAM" id="SSF64182">
    <property type="entry name" value="DHH phosphoesterases"/>
    <property type="match status" value="1"/>
</dbReference>
<evidence type="ECO:0000313" key="3">
    <source>
        <dbReference type="EMBL" id="HGZ59823.1"/>
    </source>
</evidence>
<dbReference type="Pfam" id="PF01368">
    <property type="entry name" value="DHH"/>
    <property type="match status" value="1"/>
</dbReference>
<dbReference type="PANTHER" id="PTHR42146">
    <property type="entry name" value="3',5'-CYCLIC-NUCLEOTIDE PHOSPHODIESTERASE"/>
    <property type="match status" value="1"/>
</dbReference>
<sequence length="324" mass="35674">MSNWWILSHGDGDGIASAALSLMHIGNVKGIYITHPAGLKDDLAVVRSGDSAIITDIALSSGITRDLFFELERILKGGGELIYIDHHPLPPGITKQDVPGMFVHDECCSASELTYRFFKKDLDMRSFESRTFEKIALYGAISDYMDNTDWASNALSDWDKRYIYYEAGILSQGLEGMRRQYDLKREIVKAIASGEDPSSISELVVNSIFMSRNEKVLIKFVFENVKTVGRIAYVEEPPGSVPRAATYAMALSGTLIGIAIEKKKDIAVMSVRARDPSLKINEIMMRLAPEFGGNAGGHPTACGARVPLSNLKRFLISLSEAIDS</sequence>
<dbReference type="GO" id="GO:0003676">
    <property type="term" value="F:nucleic acid binding"/>
    <property type="evidence" value="ECO:0007669"/>
    <property type="project" value="InterPro"/>
</dbReference>
<dbReference type="Pfam" id="PF02272">
    <property type="entry name" value="DHHA1"/>
    <property type="match status" value="1"/>
</dbReference>
<evidence type="ECO:0000259" key="2">
    <source>
        <dbReference type="Pfam" id="PF02272"/>
    </source>
</evidence>
<reference evidence="3" key="1">
    <citation type="journal article" date="2020" name="mSystems">
        <title>Genome- and Community-Level Interaction Insights into Carbon Utilization and Element Cycling Functions of Hydrothermarchaeota in Hydrothermal Sediment.</title>
        <authorList>
            <person name="Zhou Z."/>
            <person name="Liu Y."/>
            <person name="Xu W."/>
            <person name="Pan J."/>
            <person name="Luo Z.H."/>
            <person name="Li M."/>
        </authorList>
    </citation>
    <scope>NUCLEOTIDE SEQUENCE [LARGE SCALE GENOMIC DNA]</scope>
    <source>
        <strain evidence="3">SpSt-885</strain>
    </source>
</reference>
<dbReference type="EMBL" id="DTLS01000035">
    <property type="protein sequence ID" value="HGZ59823.1"/>
    <property type="molecule type" value="Genomic_DNA"/>
</dbReference>
<feature type="domain" description="DHHA1" evidence="2">
    <location>
        <begin position="236"/>
        <end position="322"/>
    </location>
</feature>
<organism evidence="3">
    <name type="scientific">Fervidicoccus fontis</name>
    <dbReference type="NCBI Taxonomy" id="683846"/>
    <lineage>
        <taxon>Archaea</taxon>
        <taxon>Thermoproteota</taxon>
        <taxon>Thermoprotei</taxon>
        <taxon>Fervidicoccales</taxon>
        <taxon>Fervidicoccaceae</taxon>
        <taxon>Fervidicoccus</taxon>
    </lineage>
</organism>
<dbReference type="InterPro" id="IPR003156">
    <property type="entry name" value="DHHA1_dom"/>
</dbReference>
<gene>
    <name evidence="3" type="ORF">ENW83_01265</name>
</gene>
<comment type="caution">
    <text evidence="3">The sequence shown here is derived from an EMBL/GenBank/DDBJ whole genome shotgun (WGS) entry which is preliminary data.</text>
</comment>
<name>A0A7J3SKH4_9CREN</name>
<dbReference type="InterPro" id="IPR038763">
    <property type="entry name" value="DHH_sf"/>
</dbReference>
<proteinExistence type="predicted"/>
<dbReference type="InterPro" id="IPR052968">
    <property type="entry name" value="Nucleotide_metab_enz"/>
</dbReference>
<dbReference type="AlphaFoldDB" id="A0A7J3SKH4"/>